<dbReference type="EMBL" id="CP012159">
    <property type="protein sequence ID" value="AKT36686.1"/>
    <property type="molecule type" value="Genomic_DNA"/>
</dbReference>
<keyword evidence="6" id="KW-0723">Serine/threonine-protein kinase</keyword>
<name>A0A0K1E737_CHOCO</name>
<dbReference type="GO" id="GO:0005524">
    <property type="term" value="F:ATP binding"/>
    <property type="evidence" value="ECO:0007669"/>
    <property type="project" value="UniProtKB-KW"/>
</dbReference>
<gene>
    <name evidence="6" type="ORF">CMC5_008070</name>
</gene>
<keyword evidence="2" id="KW-0547">Nucleotide-binding</keyword>
<dbReference type="PANTHER" id="PTHR43289">
    <property type="entry name" value="MITOGEN-ACTIVATED PROTEIN KINASE KINASE KINASE 20-RELATED"/>
    <property type="match status" value="1"/>
</dbReference>
<feature type="domain" description="Protein kinase" evidence="5">
    <location>
        <begin position="30"/>
        <end position="300"/>
    </location>
</feature>
<organism evidence="6 7">
    <name type="scientific">Chondromyces crocatus</name>
    <dbReference type="NCBI Taxonomy" id="52"/>
    <lineage>
        <taxon>Bacteria</taxon>
        <taxon>Pseudomonadati</taxon>
        <taxon>Myxococcota</taxon>
        <taxon>Polyangia</taxon>
        <taxon>Polyangiales</taxon>
        <taxon>Polyangiaceae</taxon>
        <taxon>Chondromyces</taxon>
    </lineage>
</organism>
<dbReference type="InterPro" id="IPR000719">
    <property type="entry name" value="Prot_kinase_dom"/>
</dbReference>
<keyword evidence="7" id="KW-1185">Reference proteome</keyword>
<dbReference type="STRING" id="52.CMC5_008070"/>
<evidence type="ECO:0000313" key="6">
    <source>
        <dbReference type="EMBL" id="AKT36686.1"/>
    </source>
</evidence>
<evidence type="ECO:0000313" key="7">
    <source>
        <dbReference type="Proteomes" id="UP000067626"/>
    </source>
</evidence>
<dbReference type="InterPro" id="IPR008271">
    <property type="entry name" value="Ser/Thr_kinase_AS"/>
</dbReference>
<dbReference type="RefSeq" id="WP_082362228.1">
    <property type="nucleotide sequence ID" value="NZ_CP012159.1"/>
</dbReference>
<dbReference type="Gene3D" id="1.10.510.10">
    <property type="entry name" value="Transferase(Phosphotransferase) domain 1"/>
    <property type="match status" value="1"/>
</dbReference>
<dbReference type="PROSITE" id="PS50011">
    <property type="entry name" value="PROTEIN_KINASE_DOM"/>
    <property type="match status" value="1"/>
</dbReference>
<dbReference type="Proteomes" id="UP000067626">
    <property type="component" value="Chromosome"/>
</dbReference>
<dbReference type="PANTHER" id="PTHR43289:SF6">
    <property type="entry name" value="SERINE_THREONINE-PROTEIN KINASE NEKL-3"/>
    <property type="match status" value="1"/>
</dbReference>
<sequence length="482" mass="51543">MGCDLTKELTEVLGFPLVEDLPPGGRAGDYVIDSRIARGGCGAVYAAHHHDGSVVREREGVALKVLHARLALIPKMVERFVREIHVIRRLNHPNVVDVLDVGALEDGRPFYVMERLEGMTLEALLRSGGRMSPDQALEMLEPVCEALQAAHEAGIVHRDVKANNIFVCNGPSRSIKLLDFGIAKLMDPGEGTGLTTAGRAPGTLSIMAPEQILGGAIDERVDVYALGVLLHRLLTGRLPFDATSAMELARQHLEEPPPRPSQRAPLAPALDALVLRCLEKLPERRFPSVRAMLCELREAVCRPGMTSKSVPELSVDAMGVHVVVRLNAPIEEIDDALADDLGRAMDLAESTLRQAGLSVLATAGDEVLGVRLLPGGRGEERRARAEALALASELHDQLAGRSGADERVHVNVCLHADRVVVRSPLAPEIVGGPLACPGAWTPQEDVVGLCATPEALNGLSGLMLEDGPGRLLIVRGPAAPRA</sequence>
<keyword evidence="4" id="KW-0067">ATP-binding</keyword>
<proteinExistence type="predicted"/>
<accession>A0A0K1E737</accession>
<dbReference type="Gene3D" id="3.30.200.20">
    <property type="entry name" value="Phosphorylase Kinase, domain 1"/>
    <property type="match status" value="1"/>
</dbReference>
<dbReference type="InterPro" id="IPR011009">
    <property type="entry name" value="Kinase-like_dom_sf"/>
</dbReference>
<evidence type="ECO:0000256" key="1">
    <source>
        <dbReference type="ARBA" id="ARBA00022679"/>
    </source>
</evidence>
<dbReference type="SUPFAM" id="SSF56112">
    <property type="entry name" value="Protein kinase-like (PK-like)"/>
    <property type="match status" value="1"/>
</dbReference>
<dbReference type="PROSITE" id="PS00108">
    <property type="entry name" value="PROTEIN_KINASE_ST"/>
    <property type="match status" value="1"/>
</dbReference>
<dbReference type="CDD" id="cd14014">
    <property type="entry name" value="STKc_PknB_like"/>
    <property type="match status" value="1"/>
</dbReference>
<dbReference type="OrthoDB" id="5485607at2"/>
<evidence type="ECO:0000256" key="3">
    <source>
        <dbReference type="ARBA" id="ARBA00022777"/>
    </source>
</evidence>
<keyword evidence="1" id="KW-0808">Transferase</keyword>
<reference evidence="6 7" key="1">
    <citation type="submission" date="2015-07" db="EMBL/GenBank/DDBJ databases">
        <title>Genome analysis of myxobacterium Chondromyces crocatus Cm c5 reveals a high potential for natural compound synthesis and the genetic basis for the loss of fruiting body formation.</title>
        <authorList>
            <person name="Zaburannyi N."/>
            <person name="Bunk B."/>
            <person name="Maier J."/>
            <person name="Overmann J."/>
            <person name="Mueller R."/>
        </authorList>
    </citation>
    <scope>NUCLEOTIDE SEQUENCE [LARGE SCALE GENOMIC DNA]</scope>
    <source>
        <strain evidence="6 7">Cm c5</strain>
    </source>
</reference>
<evidence type="ECO:0000259" key="5">
    <source>
        <dbReference type="PROSITE" id="PS50011"/>
    </source>
</evidence>
<dbReference type="KEGG" id="ccro:CMC5_008070"/>
<evidence type="ECO:0000256" key="4">
    <source>
        <dbReference type="ARBA" id="ARBA00022840"/>
    </source>
</evidence>
<evidence type="ECO:0000256" key="2">
    <source>
        <dbReference type="ARBA" id="ARBA00022741"/>
    </source>
</evidence>
<keyword evidence="3 6" id="KW-0418">Kinase</keyword>
<dbReference type="Pfam" id="PF00069">
    <property type="entry name" value="Pkinase"/>
    <property type="match status" value="1"/>
</dbReference>
<protein>
    <submittedName>
        <fullName evidence="6">Serine/threonine protein kinase</fullName>
    </submittedName>
</protein>
<dbReference type="GO" id="GO:0004674">
    <property type="term" value="F:protein serine/threonine kinase activity"/>
    <property type="evidence" value="ECO:0007669"/>
    <property type="project" value="UniProtKB-KW"/>
</dbReference>
<dbReference type="AlphaFoldDB" id="A0A0K1E737"/>
<dbReference type="SMART" id="SM00220">
    <property type="entry name" value="S_TKc"/>
    <property type="match status" value="1"/>
</dbReference>